<feature type="region of interest" description="Disordered" evidence="1">
    <location>
        <begin position="69"/>
        <end position="100"/>
    </location>
</feature>
<gene>
    <name evidence="2" type="ORF">SKAU_G00035310</name>
</gene>
<comment type="caution">
    <text evidence="2">The sequence shown here is derived from an EMBL/GenBank/DDBJ whole genome shotgun (WGS) entry which is preliminary data.</text>
</comment>
<reference evidence="2" key="1">
    <citation type="journal article" date="2023" name="Science">
        <title>Genome structures resolve the early diversification of teleost fishes.</title>
        <authorList>
            <person name="Parey E."/>
            <person name="Louis A."/>
            <person name="Montfort J."/>
            <person name="Bouchez O."/>
            <person name="Roques C."/>
            <person name="Iampietro C."/>
            <person name="Lluch J."/>
            <person name="Castinel A."/>
            <person name="Donnadieu C."/>
            <person name="Desvignes T."/>
            <person name="Floi Bucao C."/>
            <person name="Jouanno E."/>
            <person name="Wen M."/>
            <person name="Mejri S."/>
            <person name="Dirks R."/>
            <person name="Jansen H."/>
            <person name="Henkel C."/>
            <person name="Chen W.J."/>
            <person name="Zahm M."/>
            <person name="Cabau C."/>
            <person name="Klopp C."/>
            <person name="Thompson A.W."/>
            <person name="Robinson-Rechavi M."/>
            <person name="Braasch I."/>
            <person name="Lecointre G."/>
            <person name="Bobe J."/>
            <person name="Postlethwait J.H."/>
            <person name="Berthelot C."/>
            <person name="Roest Crollius H."/>
            <person name="Guiguen Y."/>
        </authorList>
    </citation>
    <scope>NUCLEOTIDE SEQUENCE</scope>
    <source>
        <strain evidence="2">WJC10195</strain>
    </source>
</reference>
<organism evidence="2 3">
    <name type="scientific">Synaphobranchus kaupii</name>
    <name type="common">Kaup's arrowtooth eel</name>
    <dbReference type="NCBI Taxonomy" id="118154"/>
    <lineage>
        <taxon>Eukaryota</taxon>
        <taxon>Metazoa</taxon>
        <taxon>Chordata</taxon>
        <taxon>Craniata</taxon>
        <taxon>Vertebrata</taxon>
        <taxon>Euteleostomi</taxon>
        <taxon>Actinopterygii</taxon>
        <taxon>Neopterygii</taxon>
        <taxon>Teleostei</taxon>
        <taxon>Anguilliformes</taxon>
        <taxon>Synaphobranchidae</taxon>
        <taxon>Synaphobranchus</taxon>
    </lineage>
</organism>
<accession>A0A9Q1JEN7</accession>
<evidence type="ECO:0000313" key="2">
    <source>
        <dbReference type="EMBL" id="KAJ8382753.1"/>
    </source>
</evidence>
<dbReference type="AlphaFoldDB" id="A0A9Q1JEN7"/>
<dbReference type="Proteomes" id="UP001152622">
    <property type="component" value="Chromosome 1"/>
</dbReference>
<evidence type="ECO:0000313" key="3">
    <source>
        <dbReference type="Proteomes" id="UP001152622"/>
    </source>
</evidence>
<name>A0A9Q1JEN7_SYNKA</name>
<sequence length="100" mass="10950">MEHSAEHDPKGFWVINAILTAQCQPSPPTHQPHPARAGSQKALRLMKTLPENAARGQIHGNTGVRRHTACHNASDGGVPSVRRPYGQAESLQRDVYPLSR</sequence>
<dbReference type="EMBL" id="JAINUF010000001">
    <property type="protein sequence ID" value="KAJ8382753.1"/>
    <property type="molecule type" value="Genomic_DNA"/>
</dbReference>
<proteinExistence type="predicted"/>
<evidence type="ECO:0000256" key="1">
    <source>
        <dbReference type="SAM" id="MobiDB-lite"/>
    </source>
</evidence>
<keyword evidence="3" id="KW-1185">Reference proteome</keyword>
<protein>
    <submittedName>
        <fullName evidence="2">Uncharacterized protein</fullName>
    </submittedName>
</protein>